<evidence type="ECO:0000256" key="7">
    <source>
        <dbReference type="SAM" id="Phobius"/>
    </source>
</evidence>
<feature type="transmembrane region" description="Helical" evidence="7">
    <location>
        <begin position="263"/>
        <end position="284"/>
    </location>
</feature>
<dbReference type="Pfam" id="PF02397">
    <property type="entry name" value="Bac_transf"/>
    <property type="match status" value="1"/>
</dbReference>
<evidence type="ECO:0000256" key="3">
    <source>
        <dbReference type="ARBA" id="ARBA00022679"/>
    </source>
</evidence>
<comment type="subcellular location">
    <subcellularLocation>
        <location evidence="1">Membrane</location>
        <topology evidence="1">Multi-pass membrane protein</topology>
    </subcellularLocation>
</comment>
<feature type="transmembrane region" description="Helical" evidence="7">
    <location>
        <begin position="100"/>
        <end position="119"/>
    </location>
</feature>
<feature type="transmembrane region" description="Helical" evidence="7">
    <location>
        <begin position="39"/>
        <end position="57"/>
    </location>
</feature>
<dbReference type="PANTHER" id="PTHR30576">
    <property type="entry name" value="COLANIC BIOSYNTHESIS UDP-GLUCOSE LIPID CARRIER TRANSFERASE"/>
    <property type="match status" value="1"/>
</dbReference>
<dbReference type="InterPro" id="IPR017464">
    <property type="entry name" value="Sugar_tfrase_EpsB_2"/>
</dbReference>
<evidence type="ECO:0000259" key="8">
    <source>
        <dbReference type="Pfam" id="PF02397"/>
    </source>
</evidence>
<feature type="transmembrane region" description="Helical" evidence="7">
    <location>
        <begin position="69"/>
        <end position="88"/>
    </location>
</feature>
<proteinExistence type="inferred from homology"/>
<dbReference type="GO" id="GO:0089702">
    <property type="term" value="F:undecaprenyl-phosphate glucose phosphotransferase activity"/>
    <property type="evidence" value="ECO:0007669"/>
    <property type="project" value="TreeGrafter"/>
</dbReference>
<dbReference type="STRING" id="207559.Dde_0829"/>
<evidence type="ECO:0000256" key="1">
    <source>
        <dbReference type="ARBA" id="ARBA00004141"/>
    </source>
</evidence>
<dbReference type="InterPro" id="IPR003362">
    <property type="entry name" value="Bact_transf"/>
</dbReference>
<reference evidence="9 10" key="1">
    <citation type="journal article" date="2011" name="J. Bacteriol.">
        <title>Complete genome sequence and updated annotation of Desulfovibrio alaskensis G20.</title>
        <authorList>
            <person name="Hauser L.J."/>
            <person name="Land M.L."/>
            <person name="Brown S.D."/>
            <person name="Larimer F."/>
            <person name="Keller K.L."/>
            <person name="Rapp-Giles B.J."/>
            <person name="Price M.N."/>
            <person name="Lin M."/>
            <person name="Bruce D.C."/>
            <person name="Detter J.C."/>
            <person name="Tapia R."/>
            <person name="Han C.S."/>
            <person name="Goodwin L.A."/>
            <person name="Cheng J.F."/>
            <person name="Pitluck S."/>
            <person name="Copeland A."/>
            <person name="Lucas S."/>
            <person name="Nolan M."/>
            <person name="Lapidus A.L."/>
            <person name="Palumbo A.V."/>
            <person name="Wall J.D."/>
        </authorList>
    </citation>
    <scope>NUCLEOTIDE SEQUENCE [LARGE SCALE GENOMIC DNA]</scope>
    <source>
        <strain evidence="10">ATCC BAA 1058 / DSM 17464 / G20</strain>
    </source>
</reference>
<dbReference type="HOGENOM" id="CLU_024920_0_0_7"/>
<name>Q314L6_OLEA2</name>
<dbReference type="eggNOG" id="COG2148">
    <property type="taxonomic scope" value="Bacteria"/>
</dbReference>
<dbReference type="InterPro" id="IPR017475">
    <property type="entry name" value="EPS_sugar_tfrase"/>
</dbReference>
<dbReference type="NCBIfam" id="TIGR03013">
    <property type="entry name" value="EpsB_2"/>
    <property type="match status" value="1"/>
</dbReference>
<dbReference type="KEGG" id="dde:Dde_0829"/>
<dbReference type="AlphaFoldDB" id="Q314L6"/>
<evidence type="ECO:0000313" key="9">
    <source>
        <dbReference type="EMBL" id="ABB37630.1"/>
    </source>
</evidence>
<keyword evidence="3 9" id="KW-0808">Transferase</keyword>
<dbReference type="NCBIfam" id="TIGR03025">
    <property type="entry name" value="EPS_sugtrans"/>
    <property type="match status" value="1"/>
</dbReference>
<comment type="similarity">
    <text evidence="2">Belongs to the bacterial sugar transferase family.</text>
</comment>
<keyword evidence="5 7" id="KW-1133">Transmembrane helix</keyword>
<accession>Q314L6</accession>
<evidence type="ECO:0000256" key="2">
    <source>
        <dbReference type="ARBA" id="ARBA00006464"/>
    </source>
</evidence>
<sequence>MTVSTFSTLVQDTLWLLLALLLAAMPALGHGGLAGLPPLSDAALLALVILACTLIVERLDSGHGNNSRAVIRITAAALLLASLVILGLRMGSGLFERQEGLAVAVMGWFALFRCGGTMIRRYWEFIPVLAPGVLIVGNGELADAMRTLVLESRGRYRLKGFVECSANGGELADTLDGLSLLEYARKNKVRKMVVSLTERRGAFPLDEVLRCRMNGIEVVDAASFYEEANKKLYIENITPSWFIFSQGFRISAWRRLGKRVMDVVFSSLGLLLTAPFFPLMALLIKLDSPGPVFFRQVRVGAGDSEFVIFKFRSMRCDAEEKTGAVWAKVNDPRVTRLGNFLRRSRIDEIPQLINVIRGEMSLVGPRPERPEFVRTLRRQIPFYSERHYMKPGVTGWAQVRYPYGASEEDAIEKLRYDLYYIKNYSILFDLRIMLDTVGVVLFRKGGR</sequence>
<feature type="domain" description="Bacterial sugar transferase" evidence="8">
    <location>
        <begin position="258"/>
        <end position="441"/>
    </location>
</feature>
<dbReference type="PANTHER" id="PTHR30576:SF21">
    <property type="entry name" value="UDP-GLUCOSE:UNDECAPRENYL-PHOSPHATE GLUCOSE-1-PHOSPHATE TRANSFERASE"/>
    <property type="match status" value="1"/>
</dbReference>
<dbReference type="Proteomes" id="UP000002710">
    <property type="component" value="Chromosome"/>
</dbReference>
<keyword evidence="6 7" id="KW-0472">Membrane</keyword>
<dbReference type="EMBL" id="CP000112">
    <property type="protein sequence ID" value="ABB37630.1"/>
    <property type="molecule type" value="Genomic_DNA"/>
</dbReference>
<gene>
    <name evidence="9" type="ordered locus">Dde_0829</name>
</gene>
<evidence type="ECO:0000256" key="5">
    <source>
        <dbReference type="ARBA" id="ARBA00022989"/>
    </source>
</evidence>
<dbReference type="GO" id="GO:0016020">
    <property type="term" value="C:membrane"/>
    <property type="evidence" value="ECO:0007669"/>
    <property type="project" value="UniProtKB-SubCell"/>
</dbReference>
<evidence type="ECO:0000256" key="4">
    <source>
        <dbReference type="ARBA" id="ARBA00022692"/>
    </source>
</evidence>
<keyword evidence="10" id="KW-1185">Reference proteome</keyword>
<dbReference type="RefSeq" id="WP_011366890.1">
    <property type="nucleotide sequence ID" value="NC_007519.1"/>
</dbReference>
<protein>
    <submittedName>
        <fullName evidence="9">Exopolysaccharide biosynthesis polyprenyl glycosylphosphotransferase</fullName>
    </submittedName>
</protein>
<keyword evidence="4 7" id="KW-0812">Transmembrane</keyword>
<dbReference type="GO" id="GO:0009242">
    <property type="term" value="P:colanic acid biosynthetic process"/>
    <property type="evidence" value="ECO:0007669"/>
    <property type="project" value="TreeGrafter"/>
</dbReference>
<evidence type="ECO:0000313" key="10">
    <source>
        <dbReference type="Proteomes" id="UP000002710"/>
    </source>
</evidence>
<evidence type="ECO:0000256" key="6">
    <source>
        <dbReference type="ARBA" id="ARBA00023136"/>
    </source>
</evidence>
<organism evidence="9 10">
    <name type="scientific">Oleidesulfovibrio alaskensis (strain ATCC BAA-1058 / DSM 17464 / G20)</name>
    <name type="common">Desulfovibrio alaskensis</name>
    <dbReference type="NCBI Taxonomy" id="207559"/>
    <lineage>
        <taxon>Bacteria</taxon>
        <taxon>Pseudomonadati</taxon>
        <taxon>Thermodesulfobacteriota</taxon>
        <taxon>Desulfovibrionia</taxon>
        <taxon>Desulfovibrionales</taxon>
        <taxon>Desulfovibrionaceae</taxon>
        <taxon>Oleidesulfovibrio</taxon>
    </lineage>
</organism>